<sequence>MNSVWKLYCETQEQALDLSRPAVKVKEITALQALSAPTQPISIPEMYQGAYRQTVNPEVSFYSYPGMEQIQYVSLPRPLSNDSGHSTDKSANVEYDTESLSDDREYQIFEEDAMRAMAAKNGGSLLGNKPKMRRAVQSSHSADESYKKQREKNNIAAKASRDRRKLRELKLALQTSFLKKKVAELKSSLATGLCRHCRQPCTC</sequence>
<feature type="domain" description="BZIP" evidence="2">
    <location>
        <begin position="148"/>
        <end position="163"/>
    </location>
</feature>
<proteinExistence type="predicted"/>
<gene>
    <name evidence="4" type="primary">LOC111362798</name>
</gene>
<accession>A0A9J7EPE1</accession>
<keyword evidence="3" id="KW-1185">Reference proteome</keyword>
<dbReference type="AlphaFoldDB" id="A0A9J7EPE1"/>
<dbReference type="GeneID" id="111362798"/>
<evidence type="ECO:0000313" key="3">
    <source>
        <dbReference type="Proteomes" id="UP000301870"/>
    </source>
</evidence>
<dbReference type="RefSeq" id="XP_022835320.1">
    <property type="nucleotide sequence ID" value="XM_022979552.1"/>
</dbReference>
<organism evidence="3 4">
    <name type="scientific">Spodoptera litura</name>
    <name type="common">Asian cotton leafworm</name>
    <dbReference type="NCBI Taxonomy" id="69820"/>
    <lineage>
        <taxon>Eukaryota</taxon>
        <taxon>Metazoa</taxon>
        <taxon>Ecdysozoa</taxon>
        <taxon>Arthropoda</taxon>
        <taxon>Hexapoda</taxon>
        <taxon>Insecta</taxon>
        <taxon>Pterygota</taxon>
        <taxon>Neoptera</taxon>
        <taxon>Endopterygota</taxon>
        <taxon>Lepidoptera</taxon>
        <taxon>Glossata</taxon>
        <taxon>Ditrysia</taxon>
        <taxon>Noctuoidea</taxon>
        <taxon>Noctuidae</taxon>
        <taxon>Amphipyrinae</taxon>
        <taxon>Spodoptera</taxon>
    </lineage>
</organism>
<dbReference type="InterPro" id="IPR046347">
    <property type="entry name" value="bZIP_sf"/>
</dbReference>
<dbReference type="GO" id="GO:0003700">
    <property type="term" value="F:DNA-binding transcription factor activity"/>
    <property type="evidence" value="ECO:0007669"/>
    <property type="project" value="InterPro"/>
</dbReference>
<feature type="region of interest" description="Disordered" evidence="1">
    <location>
        <begin position="78"/>
        <end position="97"/>
    </location>
</feature>
<evidence type="ECO:0000313" key="4">
    <source>
        <dbReference type="RefSeq" id="XP_022835320.1"/>
    </source>
</evidence>
<dbReference type="SMART" id="SM00338">
    <property type="entry name" value="BRLZ"/>
    <property type="match status" value="1"/>
</dbReference>
<evidence type="ECO:0000259" key="2">
    <source>
        <dbReference type="PROSITE" id="PS00036"/>
    </source>
</evidence>
<dbReference type="Pfam" id="PF07716">
    <property type="entry name" value="bZIP_2"/>
    <property type="match status" value="1"/>
</dbReference>
<dbReference type="GO" id="GO:0005634">
    <property type="term" value="C:nucleus"/>
    <property type="evidence" value="ECO:0007669"/>
    <property type="project" value="UniProtKB-ARBA"/>
</dbReference>
<dbReference type="KEGG" id="sliu:111362798"/>
<dbReference type="OrthoDB" id="6626600at2759"/>
<reference evidence="4" key="1">
    <citation type="submission" date="2025-08" db="UniProtKB">
        <authorList>
            <consortium name="RefSeq"/>
        </authorList>
    </citation>
    <scope>IDENTIFICATION</scope>
    <source>
        <strain evidence="4">Ishihara</strain>
        <tissue evidence="4">Whole body</tissue>
    </source>
</reference>
<feature type="compositionally biased region" description="Basic and acidic residues" evidence="1">
    <location>
        <begin position="141"/>
        <end position="153"/>
    </location>
</feature>
<protein>
    <submittedName>
        <fullName evidence="4">Uncharacterized protein LOC111362798</fullName>
    </submittedName>
</protein>
<feature type="region of interest" description="Disordered" evidence="1">
    <location>
        <begin position="121"/>
        <end position="161"/>
    </location>
</feature>
<dbReference type="InterPro" id="IPR004827">
    <property type="entry name" value="bZIP"/>
</dbReference>
<dbReference type="Proteomes" id="UP000301870">
    <property type="component" value="Unplaced"/>
</dbReference>
<evidence type="ECO:0000256" key="1">
    <source>
        <dbReference type="SAM" id="MobiDB-lite"/>
    </source>
</evidence>
<dbReference type="Gene3D" id="1.20.5.170">
    <property type="match status" value="1"/>
</dbReference>
<dbReference type="SUPFAM" id="SSF57959">
    <property type="entry name" value="Leucine zipper domain"/>
    <property type="match status" value="1"/>
</dbReference>
<dbReference type="PROSITE" id="PS00036">
    <property type="entry name" value="BZIP_BASIC"/>
    <property type="match status" value="1"/>
</dbReference>
<name>A0A9J7EPE1_SPOLT</name>